<comment type="caution">
    <text evidence="3">The sequence shown here is derived from an EMBL/GenBank/DDBJ whole genome shotgun (WGS) entry which is preliminary data.</text>
</comment>
<dbReference type="Gene3D" id="3.30.428.10">
    <property type="entry name" value="HIT-like"/>
    <property type="match status" value="1"/>
</dbReference>
<reference evidence="4" key="1">
    <citation type="journal article" date="2019" name="Int. J. Syst. Evol. Microbiol.">
        <title>The Global Catalogue of Microorganisms (GCM) 10K type strain sequencing project: providing services to taxonomists for standard genome sequencing and annotation.</title>
        <authorList>
            <consortium name="The Broad Institute Genomics Platform"/>
            <consortium name="The Broad Institute Genome Sequencing Center for Infectious Disease"/>
            <person name="Wu L."/>
            <person name="Ma J."/>
        </authorList>
    </citation>
    <scope>NUCLEOTIDE SEQUENCE [LARGE SCALE GENOMIC DNA]</scope>
    <source>
        <strain evidence="4">CCM 8702</strain>
    </source>
</reference>
<dbReference type="PANTHER" id="PTHR46648:SF1">
    <property type="entry name" value="ADENOSINE 5'-MONOPHOSPHORAMIDASE HNT1"/>
    <property type="match status" value="1"/>
</dbReference>
<dbReference type="InterPro" id="IPR036265">
    <property type="entry name" value="HIT-like_sf"/>
</dbReference>
<dbReference type="Pfam" id="PF01230">
    <property type="entry name" value="HIT"/>
    <property type="match status" value="1"/>
</dbReference>
<name>A0ABQ1ZIW3_9BACL</name>
<evidence type="ECO:0000313" key="4">
    <source>
        <dbReference type="Proteomes" id="UP000605427"/>
    </source>
</evidence>
<dbReference type="PANTHER" id="PTHR46648">
    <property type="entry name" value="HIT FAMILY PROTEIN 1"/>
    <property type="match status" value="1"/>
</dbReference>
<evidence type="ECO:0000313" key="3">
    <source>
        <dbReference type="EMBL" id="GGH68376.1"/>
    </source>
</evidence>
<sequence>MECLGCRIANGLEPNLNIVYENELITCVLDIDPFNEGHTLILPKKHCLDLDEMDADTSHAVMDAARILTGTLKLLFRPDGVRVCQDGGIFNDLTHYHMHLIPRYAEDHFVWGEPARPHDAAQRLSRTKEKIANALSVGKRRE</sequence>
<accession>A0ABQ1ZIW3</accession>
<dbReference type="EMBL" id="BMDD01000001">
    <property type="protein sequence ID" value="GGH68376.1"/>
    <property type="molecule type" value="Genomic_DNA"/>
</dbReference>
<evidence type="ECO:0000256" key="1">
    <source>
        <dbReference type="PROSITE-ProRule" id="PRU00464"/>
    </source>
</evidence>
<protein>
    <submittedName>
        <fullName evidence="3">HIT family protein</fullName>
    </submittedName>
</protein>
<keyword evidence="4" id="KW-1185">Reference proteome</keyword>
<feature type="short sequence motif" description="Histidine triad motif" evidence="1">
    <location>
        <begin position="95"/>
        <end position="99"/>
    </location>
</feature>
<dbReference type="SUPFAM" id="SSF54197">
    <property type="entry name" value="HIT-like"/>
    <property type="match status" value="1"/>
</dbReference>
<organism evidence="3 4">
    <name type="scientific">Saccharibacillus endophyticus</name>
    <dbReference type="NCBI Taxonomy" id="2060666"/>
    <lineage>
        <taxon>Bacteria</taxon>
        <taxon>Bacillati</taxon>
        <taxon>Bacillota</taxon>
        <taxon>Bacilli</taxon>
        <taxon>Bacillales</taxon>
        <taxon>Paenibacillaceae</taxon>
        <taxon>Saccharibacillus</taxon>
    </lineage>
</organism>
<dbReference type="InterPro" id="IPR001310">
    <property type="entry name" value="Histidine_triad_HIT"/>
</dbReference>
<evidence type="ECO:0000259" key="2">
    <source>
        <dbReference type="PROSITE" id="PS51084"/>
    </source>
</evidence>
<dbReference type="InterPro" id="IPR011146">
    <property type="entry name" value="HIT-like"/>
</dbReference>
<gene>
    <name evidence="3" type="ORF">GCM10007362_02320</name>
</gene>
<dbReference type="PROSITE" id="PS51084">
    <property type="entry name" value="HIT_2"/>
    <property type="match status" value="1"/>
</dbReference>
<proteinExistence type="predicted"/>
<feature type="domain" description="HIT" evidence="2">
    <location>
        <begin position="4"/>
        <end position="110"/>
    </location>
</feature>
<dbReference type="Proteomes" id="UP000605427">
    <property type="component" value="Unassembled WGS sequence"/>
</dbReference>